<accession>A0A2K1KTA5</accession>
<keyword evidence="4" id="KW-1185">Reference proteome</keyword>
<feature type="compositionally biased region" description="Polar residues" evidence="1">
    <location>
        <begin position="28"/>
        <end position="38"/>
    </location>
</feature>
<organism evidence="2">
    <name type="scientific">Physcomitrium patens</name>
    <name type="common">Spreading-leaved earth moss</name>
    <name type="synonym">Physcomitrella patens</name>
    <dbReference type="NCBI Taxonomy" id="3218"/>
    <lineage>
        <taxon>Eukaryota</taxon>
        <taxon>Viridiplantae</taxon>
        <taxon>Streptophyta</taxon>
        <taxon>Embryophyta</taxon>
        <taxon>Bryophyta</taxon>
        <taxon>Bryophytina</taxon>
        <taxon>Bryopsida</taxon>
        <taxon>Funariidae</taxon>
        <taxon>Funariales</taxon>
        <taxon>Funariaceae</taxon>
        <taxon>Physcomitrium</taxon>
    </lineage>
</organism>
<evidence type="ECO:0000313" key="4">
    <source>
        <dbReference type="Proteomes" id="UP000006727"/>
    </source>
</evidence>
<dbReference type="AlphaFoldDB" id="A0A2K1KTA5"/>
<protein>
    <submittedName>
        <fullName evidence="2 3">Uncharacterized protein</fullName>
    </submittedName>
</protein>
<dbReference type="EnsemblPlants" id="Pp3c3_3960V3.3">
    <property type="protein sequence ID" value="PAC:32944810.CDS.1"/>
    <property type="gene ID" value="Pp3c3_3960"/>
</dbReference>
<dbReference type="InParanoid" id="A0A2K1KTA5"/>
<evidence type="ECO:0000313" key="3">
    <source>
        <dbReference type="EnsemblPlants" id="PAC:32944808.CDS.1"/>
    </source>
</evidence>
<proteinExistence type="predicted"/>
<dbReference type="EMBL" id="ABEU02000003">
    <property type="protein sequence ID" value="PNR56990.1"/>
    <property type="molecule type" value="Genomic_DNA"/>
</dbReference>
<evidence type="ECO:0000256" key="1">
    <source>
        <dbReference type="SAM" id="MobiDB-lite"/>
    </source>
</evidence>
<dbReference type="Gramene" id="Pp3c3_3960V3.1">
    <property type="protein sequence ID" value="PAC:32944808.CDS.1"/>
    <property type="gene ID" value="Pp3c3_3960"/>
</dbReference>
<reference evidence="2 4" key="1">
    <citation type="journal article" date="2008" name="Science">
        <title>The Physcomitrella genome reveals evolutionary insights into the conquest of land by plants.</title>
        <authorList>
            <person name="Rensing S."/>
            <person name="Lang D."/>
            <person name="Zimmer A."/>
            <person name="Terry A."/>
            <person name="Salamov A."/>
            <person name="Shapiro H."/>
            <person name="Nishiyama T."/>
            <person name="Perroud P.-F."/>
            <person name="Lindquist E."/>
            <person name="Kamisugi Y."/>
            <person name="Tanahashi T."/>
            <person name="Sakakibara K."/>
            <person name="Fujita T."/>
            <person name="Oishi K."/>
            <person name="Shin-I T."/>
            <person name="Kuroki Y."/>
            <person name="Toyoda A."/>
            <person name="Suzuki Y."/>
            <person name="Hashimoto A."/>
            <person name="Yamaguchi K."/>
            <person name="Sugano A."/>
            <person name="Kohara Y."/>
            <person name="Fujiyama A."/>
            <person name="Anterola A."/>
            <person name="Aoki S."/>
            <person name="Ashton N."/>
            <person name="Barbazuk W.B."/>
            <person name="Barker E."/>
            <person name="Bennetzen J."/>
            <person name="Bezanilla M."/>
            <person name="Blankenship R."/>
            <person name="Cho S.H."/>
            <person name="Dutcher S."/>
            <person name="Estelle M."/>
            <person name="Fawcett J.A."/>
            <person name="Gundlach H."/>
            <person name="Hanada K."/>
            <person name="Heyl A."/>
            <person name="Hicks K.A."/>
            <person name="Hugh J."/>
            <person name="Lohr M."/>
            <person name="Mayer K."/>
            <person name="Melkozernov A."/>
            <person name="Murata T."/>
            <person name="Nelson D."/>
            <person name="Pils B."/>
            <person name="Prigge M."/>
            <person name="Reiss B."/>
            <person name="Renner T."/>
            <person name="Rombauts S."/>
            <person name="Rushton P."/>
            <person name="Sanderfoot A."/>
            <person name="Schween G."/>
            <person name="Shiu S.-H."/>
            <person name="Stueber K."/>
            <person name="Theodoulou F.L."/>
            <person name="Tu H."/>
            <person name="Van de Peer Y."/>
            <person name="Verrier P.J."/>
            <person name="Waters E."/>
            <person name="Wood A."/>
            <person name="Yang L."/>
            <person name="Cove D."/>
            <person name="Cuming A."/>
            <person name="Hasebe M."/>
            <person name="Lucas S."/>
            <person name="Mishler D.B."/>
            <person name="Reski R."/>
            <person name="Grigoriev I."/>
            <person name="Quatrano R.S."/>
            <person name="Boore J.L."/>
        </authorList>
    </citation>
    <scope>NUCLEOTIDE SEQUENCE [LARGE SCALE GENOMIC DNA]</scope>
    <source>
        <strain evidence="3 4">cv. Gransden 2004</strain>
    </source>
</reference>
<reference evidence="3" key="3">
    <citation type="submission" date="2020-12" db="UniProtKB">
        <authorList>
            <consortium name="EnsemblPlants"/>
        </authorList>
    </citation>
    <scope>IDENTIFICATION</scope>
</reference>
<dbReference type="EnsemblPlants" id="Pp3c3_3960V3.2">
    <property type="protein sequence ID" value="PAC:32944809.CDS.1"/>
    <property type="gene ID" value="Pp3c3_3960"/>
</dbReference>
<feature type="region of interest" description="Disordered" evidence="1">
    <location>
        <begin position="1"/>
        <end position="94"/>
    </location>
</feature>
<gene>
    <name evidence="2" type="ORF">PHYPA_003983</name>
</gene>
<dbReference type="EnsemblPlants" id="Pp3c3_3960V3.1">
    <property type="protein sequence ID" value="PAC:32944808.CDS.1"/>
    <property type="gene ID" value="Pp3c3_3960"/>
</dbReference>
<dbReference type="Proteomes" id="UP000006727">
    <property type="component" value="Chromosome 3"/>
</dbReference>
<name>A0A2K1KTA5_PHYPA</name>
<reference evidence="2 4" key="2">
    <citation type="journal article" date="2018" name="Plant J.">
        <title>The Physcomitrella patens chromosome-scale assembly reveals moss genome structure and evolution.</title>
        <authorList>
            <person name="Lang D."/>
            <person name="Ullrich K.K."/>
            <person name="Murat F."/>
            <person name="Fuchs J."/>
            <person name="Jenkins J."/>
            <person name="Haas F.B."/>
            <person name="Piednoel M."/>
            <person name="Gundlach H."/>
            <person name="Van Bel M."/>
            <person name="Meyberg R."/>
            <person name="Vives C."/>
            <person name="Morata J."/>
            <person name="Symeonidi A."/>
            <person name="Hiss M."/>
            <person name="Muchero W."/>
            <person name="Kamisugi Y."/>
            <person name="Saleh O."/>
            <person name="Blanc G."/>
            <person name="Decker E.L."/>
            <person name="van Gessel N."/>
            <person name="Grimwood J."/>
            <person name="Hayes R.D."/>
            <person name="Graham S.W."/>
            <person name="Gunter L.E."/>
            <person name="McDaniel S.F."/>
            <person name="Hoernstein S.N.W."/>
            <person name="Larsson A."/>
            <person name="Li F.W."/>
            <person name="Perroud P.F."/>
            <person name="Phillips J."/>
            <person name="Ranjan P."/>
            <person name="Rokshar D.S."/>
            <person name="Rothfels C.J."/>
            <person name="Schneider L."/>
            <person name="Shu S."/>
            <person name="Stevenson D.W."/>
            <person name="Thummler F."/>
            <person name="Tillich M."/>
            <person name="Villarreal Aguilar J.C."/>
            <person name="Widiez T."/>
            <person name="Wong G.K."/>
            <person name="Wymore A."/>
            <person name="Zhang Y."/>
            <person name="Zimmer A.D."/>
            <person name="Quatrano R.S."/>
            <person name="Mayer K.F.X."/>
            <person name="Goodstein D."/>
            <person name="Casacuberta J.M."/>
            <person name="Vandepoele K."/>
            <person name="Reski R."/>
            <person name="Cuming A.C."/>
            <person name="Tuskan G.A."/>
            <person name="Maumus F."/>
            <person name="Salse J."/>
            <person name="Schmutz J."/>
            <person name="Rensing S.A."/>
        </authorList>
    </citation>
    <scope>NUCLEOTIDE SEQUENCE [LARGE SCALE GENOMIC DNA]</scope>
    <source>
        <strain evidence="3 4">cv. Gransden 2004</strain>
    </source>
</reference>
<sequence>MRQTAQKHGARRWPRESIPGLQLRDAPQTPSSSCQLVKSGSVHPRMQPQRCGSSPPCNRYASKGSGLVEPPTTMEPLLVASSRSGASWGNRLRE</sequence>
<dbReference type="Gramene" id="Pp3c3_3960V3.3">
    <property type="protein sequence ID" value="PAC:32944810.CDS.1"/>
    <property type="gene ID" value="Pp3c3_3960"/>
</dbReference>
<evidence type="ECO:0000313" key="2">
    <source>
        <dbReference type="EMBL" id="PNR56990.1"/>
    </source>
</evidence>
<dbReference type="Gramene" id="Pp3c3_3960V3.2">
    <property type="protein sequence ID" value="PAC:32944809.CDS.1"/>
    <property type="gene ID" value="Pp3c3_3960"/>
</dbReference>